<evidence type="ECO:0000313" key="4">
    <source>
        <dbReference type="EMBL" id="NKC69083.1"/>
    </source>
</evidence>
<dbReference type="GO" id="GO:0080120">
    <property type="term" value="P:CAAX-box protein maturation"/>
    <property type="evidence" value="ECO:0007669"/>
    <property type="project" value="UniProtKB-ARBA"/>
</dbReference>
<protein>
    <submittedName>
        <fullName evidence="4">CPBP family intramembrane metalloprotease</fullName>
    </submittedName>
</protein>
<feature type="domain" description="CAAX prenyl protease 2/Lysostaphin resistance protein A-like" evidence="3">
    <location>
        <begin position="45"/>
        <end position="129"/>
    </location>
</feature>
<evidence type="ECO:0000256" key="1">
    <source>
        <dbReference type="ARBA" id="ARBA00009067"/>
    </source>
</evidence>
<reference evidence="4 5" key="1">
    <citation type="submission" date="2020-03" db="EMBL/GenBank/DDBJ databases">
        <title>Bacterial samples isolated from urine from healthy bovine heifers (Gyr breed).</title>
        <authorList>
            <person name="Giannattasio-Ferraz S."/>
            <person name="Maskeri L."/>
            <person name="Penido A."/>
            <person name="Barbosa-Stancioli E.F."/>
            <person name="Putonti C."/>
        </authorList>
    </citation>
    <scope>NUCLEOTIDE SEQUENCE [LARGE SCALE GENOMIC DNA]</scope>
    <source>
        <strain evidence="4 5">UFMG-H7</strain>
    </source>
</reference>
<dbReference type="EMBL" id="JAAVMB010000019">
    <property type="protein sequence ID" value="NKC69083.1"/>
    <property type="molecule type" value="Genomic_DNA"/>
</dbReference>
<evidence type="ECO:0000256" key="2">
    <source>
        <dbReference type="SAM" id="Phobius"/>
    </source>
</evidence>
<accession>A0A7X6I3Y4</accession>
<keyword evidence="2" id="KW-0472">Membrane</keyword>
<evidence type="ECO:0000313" key="5">
    <source>
        <dbReference type="Proteomes" id="UP000521358"/>
    </source>
</evidence>
<comment type="similarity">
    <text evidence="1">Belongs to the UPF0177 family.</text>
</comment>
<dbReference type="GO" id="GO:0008237">
    <property type="term" value="F:metallopeptidase activity"/>
    <property type="evidence" value="ECO:0007669"/>
    <property type="project" value="UniProtKB-KW"/>
</dbReference>
<proteinExistence type="inferred from homology"/>
<feature type="transmembrane region" description="Helical" evidence="2">
    <location>
        <begin position="78"/>
        <end position="110"/>
    </location>
</feature>
<name>A0A7X6I3Y4_9ENTE</name>
<sequence length="142" mass="16620">MKNRTLYHLFGILFILLILSQFLSMELYQVIAPKNGSTPIVLPTLLSSFSSIAIMPFIEEWLFREKLLFFLLKKTSYWKSILISSFLFSMIHLQLFSLPFFLGGIIYSLARLKSNKWWFSVLLHSSYNGIAILLMYVEVFFS</sequence>
<evidence type="ECO:0000259" key="3">
    <source>
        <dbReference type="Pfam" id="PF02517"/>
    </source>
</evidence>
<organism evidence="4 5">
    <name type="scientific">Vagococcus fluvialis</name>
    <dbReference type="NCBI Taxonomy" id="2738"/>
    <lineage>
        <taxon>Bacteria</taxon>
        <taxon>Bacillati</taxon>
        <taxon>Bacillota</taxon>
        <taxon>Bacilli</taxon>
        <taxon>Lactobacillales</taxon>
        <taxon>Enterococcaceae</taxon>
        <taxon>Vagococcus</taxon>
    </lineage>
</organism>
<keyword evidence="2" id="KW-0812">Transmembrane</keyword>
<dbReference type="Pfam" id="PF02517">
    <property type="entry name" value="Rce1-like"/>
    <property type="match status" value="1"/>
</dbReference>
<dbReference type="GO" id="GO:0006508">
    <property type="term" value="P:proteolysis"/>
    <property type="evidence" value="ECO:0007669"/>
    <property type="project" value="UniProtKB-KW"/>
</dbReference>
<dbReference type="PANTHER" id="PTHR43592:SF15">
    <property type="entry name" value="CAAX AMINO TERMINAL PROTEASE FAMILY PROTEIN"/>
    <property type="match status" value="1"/>
</dbReference>
<keyword evidence="2" id="KW-1133">Transmembrane helix</keyword>
<keyword evidence="4" id="KW-0378">Hydrolase</keyword>
<gene>
    <name evidence="4" type="ORF">HED35_13380</name>
</gene>
<dbReference type="AlphaFoldDB" id="A0A7X6I3Y4"/>
<dbReference type="Proteomes" id="UP000521358">
    <property type="component" value="Unassembled WGS sequence"/>
</dbReference>
<feature type="transmembrane region" description="Helical" evidence="2">
    <location>
        <begin position="117"/>
        <end position="137"/>
    </location>
</feature>
<keyword evidence="4" id="KW-0645">Protease</keyword>
<feature type="transmembrane region" description="Helical" evidence="2">
    <location>
        <begin position="40"/>
        <end position="58"/>
    </location>
</feature>
<dbReference type="GO" id="GO:0004175">
    <property type="term" value="F:endopeptidase activity"/>
    <property type="evidence" value="ECO:0007669"/>
    <property type="project" value="UniProtKB-ARBA"/>
</dbReference>
<feature type="transmembrane region" description="Helical" evidence="2">
    <location>
        <begin position="6"/>
        <end position="28"/>
    </location>
</feature>
<dbReference type="InterPro" id="IPR003675">
    <property type="entry name" value="Rce1/LyrA-like_dom"/>
</dbReference>
<dbReference type="PANTHER" id="PTHR43592">
    <property type="entry name" value="CAAX AMINO TERMINAL PROTEASE"/>
    <property type="match status" value="1"/>
</dbReference>
<dbReference type="RefSeq" id="WP_167808126.1">
    <property type="nucleotide sequence ID" value="NZ_JAAVMB010000019.1"/>
</dbReference>
<keyword evidence="4" id="KW-0482">Metalloprotease</keyword>
<comment type="caution">
    <text evidence="4">The sequence shown here is derived from an EMBL/GenBank/DDBJ whole genome shotgun (WGS) entry which is preliminary data.</text>
</comment>